<evidence type="ECO:0000256" key="2">
    <source>
        <dbReference type="ARBA" id="ARBA00022692"/>
    </source>
</evidence>
<evidence type="ECO:0000313" key="7">
    <source>
        <dbReference type="Proteomes" id="UP001177140"/>
    </source>
</evidence>
<comment type="caution">
    <text evidence="6">The sequence shown here is derived from an EMBL/GenBank/DDBJ whole genome shotgun (WGS) entry which is preliminary data.</text>
</comment>
<evidence type="ECO:0000256" key="1">
    <source>
        <dbReference type="ARBA" id="ARBA00004141"/>
    </source>
</evidence>
<dbReference type="CDD" id="cd09487">
    <property type="entry name" value="SAM_superfamily"/>
    <property type="match status" value="1"/>
</dbReference>
<keyword evidence="3 5" id="KW-1133">Transmembrane helix</keyword>
<evidence type="ECO:0000256" key="3">
    <source>
        <dbReference type="ARBA" id="ARBA00022989"/>
    </source>
</evidence>
<dbReference type="Proteomes" id="UP001177140">
    <property type="component" value="Unassembled WGS sequence"/>
</dbReference>
<comment type="subcellular location">
    <subcellularLocation>
        <location evidence="1">Membrane</location>
        <topology evidence="1">Multi-pass membrane protein</topology>
    </subcellularLocation>
</comment>
<evidence type="ECO:0000313" key="6">
    <source>
        <dbReference type="EMBL" id="MCL7034670.1"/>
    </source>
</evidence>
<sequence>MDGDGGAVARIPKDNDNQMINQLQIISRKLAEFQTKFKELGNGYRNWVSKQSFPVEATVITASSAIQGAACGGLIGAVAQVAGHAFPGNSLCIRALRSNPMAEARSFAAMEGARASINCIMKRIRRKEDAQTRMAAGFGAGVTFKLMTSMGHPYVAIDAVILGLIGALVGGSIFELGQKTSQMPGEYTKTRCMLSNLGLQNYEKNFKEGLLTDITIPLLTDSVLRDARVPPGPRLLILDHIARDPELQKMGQRRVGQLS</sequence>
<dbReference type="AlphaFoldDB" id="A0AA41V4U6"/>
<accession>A0AA41V4U6</accession>
<feature type="transmembrane region" description="Helical" evidence="5">
    <location>
        <begin position="154"/>
        <end position="174"/>
    </location>
</feature>
<dbReference type="EMBL" id="JAJJMA010148210">
    <property type="protein sequence ID" value="MCL7034670.1"/>
    <property type="molecule type" value="Genomic_DNA"/>
</dbReference>
<evidence type="ECO:0000256" key="4">
    <source>
        <dbReference type="ARBA" id="ARBA00023136"/>
    </source>
</evidence>
<reference evidence="6" key="1">
    <citation type="submission" date="2022-03" db="EMBL/GenBank/DDBJ databases">
        <title>A functionally conserved STORR gene fusion in Papaver species that diverged 16.8 million years ago.</title>
        <authorList>
            <person name="Catania T."/>
        </authorList>
    </citation>
    <scope>NUCLEOTIDE SEQUENCE</scope>
    <source>
        <strain evidence="6">S-191538</strain>
    </source>
</reference>
<dbReference type="GO" id="GO:0042721">
    <property type="term" value="C:TIM22 mitochondrial import inner membrane insertion complex"/>
    <property type="evidence" value="ECO:0007669"/>
    <property type="project" value="InterPro"/>
</dbReference>
<dbReference type="SUPFAM" id="SSF47769">
    <property type="entry name" value="SAM/Pointed domain"/>
    <property type="match status" value="1"/>
</dbReference>
<proteinExistence type="predicted"/>
<keyword evidence="4 5" id="KW-0472">Membrane</keyword>
<dbReference type="PANTHER" id="PTHR14110:SF6">
    <property type="entry name" value="OS04G0405100 PROTEIN"/>
    <property type="match status" value="1"/>
</dbReference>
<dbReference type="InterPro" id="IPR039175">
    <property type="entry name" value="TIM22"/>
</dbReference>
<keyword evidence="2 5" id="KW-0812">Transmembrane</keyword>
<evidence type="ECO:0000256" key="5">
    <source>
        <dbReference type="SAM" id="Phobius"/>
    </source>
</evidence>
<gene>
    <name evidence="6" type="ORF">MKW94_014965</name>
</gene>
<dbReference type="GO" id="GO:0009706">
    <property type="term" value="C:chloroplast inner membrane"/>
    <property type="evidence" value="ECO:0007669"/>
    <property type="project" value="TreeGrafter"/>
</dbReference>
<dbReference type="Gene3D" id="1.10.150.50">
    <property type="entry name" value="Transcription Factor, Ets-1"/>
    <property type="match status" value="1"/>
</dbReference>
<name>A0AA41V4U6_PAPNU</name>
<dbReference type="InterPro" id="IPR013761">
    <property type="entry name" value="SAM/pointed_sf"/>
</dbReference>
<dbReference type="GO" id="GO:0045039">
    <property type="term" value="P:protein insertion into mitochondrial inner membrane"/>
    <property type="evidence" value="ECO:0007669"/>
    <property type="project" value="InterPro"/>
</dbReference>
<dbReference type="PANTHER" id="PTHR14110">
    <property type="entry name" value="MITOCHONDRIAL IMPORT INNER MEMBRANE TRANSLOCASE SUBUNIT TIM22"/>
    <property type="match status" value="1"/>
</dbReference>
<protein>
    <submittedName>
        <fullName evidence="6">Uncharacterized protein</fullName>
    </submittedName>
</protein>
<dbReference type="GO" id="GO:0045036">
    <property type="term" value="P:protein targeting to chloroplast"/>
    <property type="evidence" value="ECO:0007669"/>
    <property type="project" value="TreeGrafter"/>
</dbReference>
<organism evidence="6 7">
    <name type="scientific">Papaver nudicaule</name>
    <name type="common">Iceland poppy</name>
    <dbReference type="NCBI Taxonomy" id="74823"/>
    <lineage>
        <taxon>Eukaryota</taxon>
        <taxon>Viridiplantae</taxon>
        <taxon>Streptophyta</taxon>
        <taxon>Embryophyta</taxon>
        <taxon>Tracheophyta</taxon>
        <taxon>Spermatophyta</taxon>
        <taxon>Magnoliopsida</taxon>
        <taxon>Ranunculales</taxon>
        <taxon>Papaveraceae</taxon>
        <taxon>Papaveroideae</taxon>
        <taxon>Papaver</taxon>
    </lineage>
</organism>
<keyword evidence="7" id="KW-1185">Reference proteome</keyword>
<dbReference type="GO" id="GO:0008320">
    <property type="term" value="F:protein transmembrane transporter activity"/>
    <property type="evidence" value="ECO:0007669"/>
    <property type="project" value="TreeGrafter"/>
</dbReference>